<dbReference type="InterPro" id="IPR050158">
    <property type="entry name" value="Ubiquitin_ubiquitin-like"/>
</dbReference>
<dbReference type="CDD" id="cd17039">
    <property type="entry name" value="Ubl_ubiquitin_like"/>
    <property type="match status" value="2"/>
</dbReference>
<feature type="compositionally biased region" description="Basic residues" evidence="1">
    <location>
        <begin position="715"/>
        <end position="726"/>
    </location>
</feature>
<evidence type="ECO:0000313" key="4">
    <source>
        <dbReference type="EnsemblMetazoa" id="XP_038061692.1"/>
    </source>
</evidence>
<dbReference type="InterPro" id="IPR029071">
    <property type="entry name" value="Ubiquitin-like_domsf"/>
</dbReference>
<feature type="compositionally biased region" description="Basic and acidic residues" evidence="1">
    <location>
        <begin position="320"/>
        <end position="344"/>
    </location>
</feature>
<keyword evidence="2" id="KW-0472">Membrane</keyword>
<dbReference type="InterPro" id="IPR000626">
    <property type="entry name" value="Ubiquitin-like_dom"/>
</dbReference>
<feature type="compositionally biased region" description="Basic and acidic residues" evidence="1">
    <location>
        <begin position="205"/>
        <end position="217"/>
    </location>
</feature>
<feature type="region of interest" description="Disordered" evidence="1">
    <location>
        <begin position="642"/>
        <end position="795"/>
    </location>
</feature>
<dbReference type="EnsemblMetazoa" id="XM_038205764.1">
    <property type="protein sequence ID" value="XP_038061692.1"/>
    <property type="gene ID" value="LOC119732305"/>
</dbReference>
<feature type="compositionally biased region" description="Basic residues" evidence="1">
    <location>
        <begin position="661"/>
        <end position="672"/>
    </location>
</feature>
<feature type="compositionally biased region" description="Basic and acidic residues" evidence="1">
    <location>
        <begin position="158"/>
        <end position="168"/>
    </location>
</feature>
<sequence length="865" mass="96007">MVTRKKKVRKSKKEAFQSVLLAARSCQESIPPKGVISSTSKENQECSSKPCQKRQIQLFVNSSLTSPVCLQLHPSTTISALKGLLQDKVGIEPEKQHLLTRKNHELRDDLSLANYGIEQDTNIELRLVSGLMGGDDKQKTAERKKTKRRKKKSGKKFTSTEEMIRQSDSDEEFQVRSTNDSGNSPKTTSDQPTEGKKRSRRRRPNHVEQEPSCEEGKISTTLDQDNSSIAGGSATNFDKLDLFLWILCLPLIAIRVILSNWSPRMIQVTSSSKDDTIRPPSSAVAEQEHSNDYGNSSTSAAKLGRKRTRRRRQGKARRNPLLDEAERQTTSDDEKQDHLNDLGKSDTSAGKPGKIRSRVKTKNKSGKTRKGKKAAMKSSSEEEAIDKTSKGDQAENKLVNSRDSTASSSAKTTAKRNNQPKGRKRTRRRRHGKARQRLLFHEAEKQTSSDDEKRDPSNAFGESYTLTRKPGKVHRRGKTENNSGKRKKGRNIAKKSSSKEEAIDKTSKGDQAEDKLVNSRNSTVSSSAKTTAKTNNQSKGRKKTRKQTIADKKPSGEEKKESQIQLFVISSLRSPVCLQLQPSTTISALKGLLQDKLGIEPKKQRLYTRKNHELKGRMSLKELGIQQDTNIELRLVSGLMGGADDEQKSAGNSTEKTSKDSRRRQKGNRKASRASCGGEDTCNNTSAVKASAGHPSGETKQKLEQPRQDAPRRIQNGKRKATKRRTSFCGEQSAGNSEDSSTSASLKARAGHPSVDTKKQKLEHPRKDDKSSRIQSGKSKAKTGTSLGGEKNLDNSEESFICSAVNAPTDNLSGENQVHKRKLENKKWNSQGKTMIPGGWKREKLKLRQGQALAVKKTLRNLSSP</sequence>
<feature type="compositionally biased region" description="Basic and acidic residues" evidence="1">
    <location>
        <begin position="548"/>
        <end position="562"/>
    </location>
</feature>
<feature type="region of interest" description="Disordered" evidence="1">
    <location>
        <begin position="269"/>
        <end position="562"/>
    </location>
</feature>
<evidence type="ECO:0000256" key="1">
    <source>
        <dbReference type="SAM" id="MobiDB-lite"/>
    </source>
</evidence>
<feature type="compositionally biased region" description="Basic residues" evidence="1">
    <location>
        <begin position="353"/>
        <end position="375"/>
    </location>
</feature>
<dbReference type="Pfam" id="PF00240">
    <property type="entry name" value="ubiquitin"/>
    <property type="match status" value="2"/>
</dbReference>
<keyword evidence="5" id="KW-1185">Reference proteome</keyword>
<feature type="compositionally biased region" description="Basic and acidic residues" evidence="1">
    <location>
        <begin position="755"/>
        <end position="772"/>
    </location>
</feature>
<organism evidence="4 5">
    <name type="scientific">Patiria miniata</name>
    <name type="common">Bat star</name>
    <name type="synonym">Asterina miniata</name>
    <dbReference type="NCBI Taxonomy" id="46514"/>
    <lineage>
        <taxon>Eukaryota</taxon>
        <taxon>Metazoa</taxon>
        <taxon>Echinodermata</taxon>
        <taxon>Eleutherozoa</taxon>
        <taxon>Asterozoa</taxon>
        <taxon>Asteroidea</taxon>
        <taxon>Valvatacea</taxon>
        <taxon>Valvatida</taxon>
        <taxon>Asterinidae</taxon>
        <taxon>Patiria</taxon>
    </lineage>
</organism>
<name>A0A914ACY0_PATMI</name>
<keyword evidence="2" id="KW-0812">Transmembrane</keyword>
<dbReference type="RefSeq" id="XP_038061692.1">
    <property type="nucleotide sequence ID" value="XM_038205764.1"/>
</dbReference>
<feature type="domain" description="Ubiquitin-like" evidence="3">
    <location>
        <begin position="56"/>
        <end position="125"/>
    </location>
</feature>
<feature type="transmembrane region" description="Helical" evidence="2">
    <location>
        <begin position="242"/>
        <end position="258"/>
    </location>
</feature>
<reference evidence="4" key="1">
    <citation type="submission" date="2022-11" db="UniProtKB">
        <authorList>
            <consortium name="EnsemblMetazoa"/>
        </authorList>
    </citation>
    <scope>IDENTIFICATION</scope>
</reference>
<proteinExistence type="predicted"/>
<dbReference type="OrthoDB" id="3881at2759"/>
<keyword evidence="2" id="KW-1133">Transmembrane helix</keyword>
<dbReference type="PANTHER" id="PTHR10666">
    <property type="entry name" value="UBIQUITIN"/>
    <property type="match status" value="1"/>
</dbReference>
<feature type="compositionally biased region" description="Polar residues" evidence="1">
    <location>
        <begin position="175"/>
        <end position="192"/>
    </location>
</feature>
<dbReference type="Gene3D" id="3.10.20.90">
    <property type="entry name" value="Phosphatidylinositol 3-kinase Catalytic Subunit, Chain A, domain 1"/>
    <property type="match status" value="2"/>
</dbReference>
<dbReference type="Proteomes" id="UP000887568">
    <property type="component" value="Unplaced"/>
</dbReference>
<dbReference type="AlphaFoldDB" id="A0A914ACY0"/>
<evidence type="ECO:0000313" key="5">
    <source>
        <dbReference type="Proteomes" id="UP000887568"/>
    </source>
</evidence>
<feature type="region of interest" description="Disordered" evidence="1">
    <location>
        <begin position="134"/>
        <end position="224"/>
    </location>
</feature>
<feature type="compositionally biased region" description="Polar residues" evidence="1">
    <location>
        <begin position="773"/>
        <end position="785"/>
    </location>
</feature>
<evidence type="ECO:0000256" key="2">
    <source>
        <dbReference type="SAM" id="Phobius"/>
    </source>
</evidence>
<feature type="compositionally biased region" description="Basic and acidic residues" evidence="1">
    <location>
        <begin position="385"/>
        <end position="395"/>
    </location>
</feature>
<feature type="domain" description="Ubiquitin-like" evidence="3">
    <location>
        <begin position="564"/>
        <end position="633"/>
    </location>
</feature>
<feature type="compositionally biased region" description="Basic residues" evidence="1">
    <location>
        <begin position="144"/>
        <end position="155"/>
    </location>
</feature>
<feature type="compositionally biased region" description="Basic and acidic residues" evidence="1">
    <location>
        <begin position="439"/>
        <end position="456"/>
    </location>
</feature>
<feature type="compositionally biased region" description="Basic residues" evidence="1">
    <location>
        <begin position="303"/>
        <end position="318"/>
    </location>
</feature>
<feature type="compositionally biased region" description="Polar residues" evidence="1">
    <location>
        <begin position="729"/>
        <end position="745"/>
    </location>
</feature>
<feature type="compositionally biased region" description="Low complexity" evidence="1">
    <location>
        <begin position="522"/>
        <end position="534"/>
    </location>
</feature>
<dbReference type="PROSITE" id="PS50053">
    <property type="entry name" value="UBIQUITIN_2"/>
    <property type="match status" value="2"/>
</dbReference>
<dbReference type="SUPFAM" id="SSF54236">
    <property type="entry name" value="Ubiquitin-like"/>
    <property type="match status" value="2"/>
</dbReference>
<accession>A0A914ACY0</accession>
<dbReference type="OMA" id="EPEQDEM"/>
<dbReference type="GeneID" id="119732305"/>
<evidence type="ECO:0000259" key="3">
    <source>
        <dbReference type="PROSITE" id="PS50053"/>
    </source>
</evidence>
<protein>
    <recommendedName>
        <fullName evidence="3">Ubiquitin-like domain-containing protein</fullName>
    </recommendedName>
</protein>
<feature type="compositionally biased region" description="Basic and acidic residues" evidence="1">
    <location>
        <begin position="697"/>
        <end position="712"/>
    </location>
</feature>
<feature type="compositionally biased region" description="Basic residues" evidence="1">
    <location>
        <begin position="484"/>
        <end position="493"/>
    </location>
</feature>
<feature type="compositionally biased region" description="Basic residues" evidence="1">
    <location>
        <begin position="421"/>
        <end position="438"/>
    </location>
</feature>
<feature type="compositionally biased region" description="Basic and acidic residues" evidence="1">
    <location>
        <begin position="134"/>
        <end position="143"/>
    </location>
</feature>
<dbReference type="SMART" id="SM00213">
    <property type="entry name" value="UBQ"/>
    <property type="match status" value="2"/>
</dbReference>
<feature type="compositionally biased region" description="Basic and acidic residues" evidence="1">
    <location>
        <begin position="497"/>
        <end position="517"/>
    </location>
</feature>